<organism evidence="2 3">
    <name type="scientific">Allacma fusca</name>
    <dbReference type="NCBI Taxonomy" id="39272"/>
    <lineage>
        <taxon>Eukaryota</taxon>
        <taxon>Metazoa</taxon>
        <taxon>Ecdysozoa</taxon>
        <taxon>Arthropoda</taxon>
        <taxon>Hexapoda</taxon>
        <taxon>Collembola</taxon>
        <taxon>Symphypleona</taxon>
        <taxon>Sminthuridae</taxon>
        <taxon>Allacma</taxon>
    </lineage>
</organism>
<evidence type="ECO:0000256" key="1">
    <source>
        <dbReference type="SAM" id="MobiDB-lite"/>
    </source>
</evidence>
<name>A0A8J2PWQ4_9HEXA</name>
<keyword evidence="3" id="KW-1185">Reference proteome</keyword>
<feature type="compositionally biased region" description="Polar residues" evidence="1">
    <location>
        <begin position="81"/>
        <end position="95"/>
    </location>
</feature>
<proteinExistence type="predicted"/>
<accession>A0A8J2PWQ4</accession>
<dbReference type="EMBL" id="CAJVCH010559510">
    <property type="protein sequence ID" value="CAG7831237.1"/>
    <property type="molecule type" value="Genomic_DNA"/>
</dbReference>
<evidence type="ECO:0000313" key="2">
    <source>
        <dbReference type="EMBL" id="CAG7831237.1"/>
    </source>
</evidence>
<dbReference type="AlphaFoldDB" id="A0A8J2PWQ4"/>
<feature type="compositionally biased region" description="Polar residues" evidence="1">
    <location>
        <begin position="52"/>
        <end position="66"/>
    </location>
</feature>
<comment type="caution">
    <text evidence="2">The sequence shown here is derived from an EMBL/GenBank/DDBJ whole genome shotgun (WGS) entry which is preliminary data.</text>
</comment>
<feature type="region of interest" description="Disordered" evidence="1">
    <location>
        <begin position="52"/>
        <end position="95"/>
    </location>
</feature>
<dbReference type="Proteomes" id="UP000708208">
    <property type="component" value="Unassembled WGS sequence"/>
</dbReference>
<gene>
    <name evidence="2" type="ORF">AFUS01_LOCUS40990</name>
</gene>
<evidence type="ECO:0000313" key="3">
    <source>
        <dbReference type="Proteomes" id="UP000708208"/>
    </source>
</evidence>
<sequence>MMLRSTSSGNKSNSCFTAQVKQDVLISSGISTIAGAFSVEFRYQNSCNVLGNSSTTNQRSTVQTFTEPALTRDSSEDRDYPSQTTQVSTTKCMDL</sequence>
<reference evidence="2" key="1">
    <citation type="submission" date="2021-06" db="EMBL/GenBank/DDBJ databases">
        <authorList>
            <person name="Hodson N. C."/>
            <person name="Mongue J. A."/>
            <person name="Jaron S. K."/>
        </authorList>
    </citation>
    <scope>NUCLEOTIDE SEQUENCE</scope>
</reference>
<protein>
    <submittedName>
        <fullName evidence="2">Uncharacterized protein</fullName>
    </submittedName>
</protein>